<accession>A0A5C7H250</accession>
<keyword evidence="2" id="KW-1185">Reference proteome</keyword>
<dbReference type="Proteomes" id="UP000323000">
    <property type="component" value="Chromosome 11"/>
</dbReference>
<proteinExistence type="predicted"/>
<dbReference type="AlphaFoldDB" id="A0A5C7H250"/>
<dbReference type="EMBL" id="VAHF01000011">
    <property type="protein sequence ID" value="TXG51053.1"/>
    <property type="molecule type" value="Genomic_DNA"/>
</dbReference>
<sequence length="152" mass="16978">MFVEYVDVSTYAKTSEKMFELPSQFVEKIDAKGKWAKKVGAKRVVVVMLMPLFWNNECEEIEGLGTLKGPNFLGSMDKFAKSIDSSSISGREGTTFLSSKECSDEAHTDVGVNEEFYKNEGYSEAGSHEVCLRFLKLGKFGGEKGWVEAKVY</sequence>
<protein>
    <submittedName>
        <fullName evidence="1">Uncharacterized protein</fullName>
    </submittedName>
</protein>
<gene>
    <name evidence="1" type="ORF">EZV62_023577</name>
</gene>
<organism evidence="1 2">
    <name type="scientific">Acer yangbiense</name>
    <dbReference type="NCBI Taxonomy" id="1000413"/>
    <lineage>
        <taxon>Eukaryota</taxon>
        <taxon>Viridiplantae</taxon>
        <taxon>Streptophyta</taxon>
        <taxon>Embryophyta</taxon>
        <taxon>Tracheophyta</taxon>
        <taxon>Spermatophyta</taxon>
        <taxon>Magnoliopsida</taxon>
        <taxon>eudicotyledons</taxon>
        <taxon>Gunneridae</taxon>
        <taxon>Pentapetalae</taxon>
        <taxon>rosids</taxon>
        <taxon>malvids</taxon>
        <taxon>Sapindales</taxon>
        <taxon>Sapindaceae</taxon>
        <taxon>Hippocastanoideae</taxon>
        <taxon>Acereae</taxon>
        <taxon>Acer</taxon>
    </lineage>
</organism>
<reference evidence="2" key="1">
    <citation type="journal article" date="2019" name="Gigascience">
        <title>De novo genome assembly of the endangered Acer yangbiense, a plant species with extremely small populations endemic to Yunnan Province, China.</title>
        <authorList>
            <person name="Yang J."/>
            <person name="Wariss H.M."/>
            <person name="Tao L."/>
            <person name="Zhang R."/>
            <person name="Yun Q."/>
            <person name="Hollingsworth P."/>
            <person name="Dao Z."/>
            <person name="Luo G."/>
            <person name="Guo H."/>
            <person name="Ma Y."/>
            <person name="Sun W."/>
        </authorList>
    </citation>
    <scope>NUCLEOTIDE SEQUENCE [LARGE SCALE GENOMIC DNA]</scope>
    <source>
        <strain evidence="2">cv. Malutang</strain>
    </source>
</reference>
<dbReference type="OrthoDB" id="2012664at2759"/>
<evidence type="ECO:0000313" key="1">
    <source>
        <dbReference type="EMBL" id="TXG51053.1"/>
    </source>
</evidence>
<evidence type="ECO:0000313" key="2">
    <source>
        <dbReference type="Proteomes" id="UP000323000"/>
    </source>
</evidence>
<comment type="caution">
    <text evidence="1">The sequence shown here is derived from an EMBL/GenBank/DDBJ whole genome shotgun (WGS) entry which is preliminary data.</text>
</comment>
<name>A0A5C7H250_9ROSI</name>